<accession>A0A086XR55</accession>
<protein>
    <recommendedName>
        <fullName evidence="3">HTH-like domain-containing protein</fullName>
    </recommendedName>
</protein>
<dbReference type="EMBL" id="JFZB01000045">
    <property type="protein sequence ID" value="KFI24505.1"/>
    <property type="molecule type" value="Genomic_DNA"/>
</dbReference>
<evidence type="ECO:0000313" key="1">
    <source>
        <dbReference type="EMBL" id="KFI24505.1"/>
    </source>
</evidence>
<dbReference type="AlphaFoldDB" id="A0A086XR55"/>
<evidence type="ECO:0000313" key="2">
    <source>
        <dbReference type="Proteomes" id="UP000028824"/>
    </source>
</evidence>
<name>A0A086XR55_9RHOB</name>
<dbReference type="PANTHER" id="PTHR47515:SF1">
    <property type="entry name" value="BLR2054 PROTEIN"/>
    <property type="match status" value="1"/>
</dbReference>
<comment type="caution">
    <text evidence="1">The sequence shown here is derived from an EMBL/GenBank/DDBJ whole genome shotgun (WGS) entry which is preliminary data.</text>
</comment>
<keyword evidence="2" id="KW-1185">Reference proteome</keyword>
<organism evidence="1 2">
    <name type="scientific">Paenirhodobacter enshiensis</name>
    <dbReference type="NCBI Taxonomy" id="1105367"/>
    <lineage>
        <taxon>Bacteria</taxon>
        <taxon>Pseudomonadati</taxon>
        <taxon>Pseudomonadota</taxon>
        <taxon>Alphaproteobacteria</taxon>
        <taxon>Rhodobacterales</taxon>
        <taxon>Rhodobacter group</taxon>
        <taxon>Paenirhodobacter</taxon>
    </lineage>
</organism>
<dbReference type="PANTHER" id="PTHR47515">
    <property type="entry name" value="LOW CALCIUM RESPONSE LOCUS PROTEIN T"/>
    <property type="match status" value="1"/>
</dbReference>
<sequence length="89" mass="10456">MTPAVRREAVAHLKAHLGLSERQACEIAGADRKMVRYQSQRAPGTALRGRLRDLANERRRFGYRRRFVLLRREGEVSGSNRIYRLYREE</sequence>
<reference evidence="1 2" key="1">
    <citation type="submission" date="2014-03" db="EMBL/GenBank/DDBJ databases">
        <title>Genome of Paenirhodobacter enshiensis DW2-9.</title>
        <authorList>
            <person name="Wang D."/>
            <person name="Wang G."/>
        </authorList>
    </citation>
    <scope>NUCLEOTIDE SEQUENCE [LARGE SCALE GENOMIC DNA]</scope>
    <source>
        <strain evidence="1 2">DW2-9</strain>
    </source>
</reference>
<dbReference type="eggNOG" id="COG2801">
    <property type="taxonomic scope" value="Bacteria"/>
</dbReference>
<proteinExistence type="predicted"/>
<dbReference type="Proteomes" id="UP000028824">
    <property type="component" value="Unassembled WGS sequence"/>
</dbReference>
<gene>
    <name evidence="1" type="ORF">CG50_10105</name>
</gene>
<evidence type="ECO:0008006" key="3">
    <source>
        <dbReference type="Google" id="ProtNLM"/>
    </source>
</evidence>